<keyword evidence="2" id="KW-0611">Plant defense</keyword>
<dbReference type="InterPro" id="IPR032675">
    <property type="entry name" value="LRR_dom_sf"/>
</dbReference>
<dbReference type="PANTHER" id="PTHR33463:SF187">
    <property type="entry name" value="AND NB-ARC DOMAIN DISEASE RESISTANCE PROTEIN, PUTATIVE-RELATED"/>
    <property type="match status" value="1"/>
</dbReference>
<accession>A0A7J0G250</accession>
<feature type="domain" description="NB-ARC" evidence="3">
    <location>
        <begin position="134"/>
        <end position="196"/>
    </location>
</feature>
<feature type="domain" description="Disease resistance protein At4g27190-like leucine-rich repeats" evidence="4">
    <location>
        <begin position="579"/>
        <end position="693"/>
    </location>
</feature>
<dbReference type="PANTHER" id="PTHR33463">
    <property type="entry name" value="NB-ARC DOMAIN-CONTAINING PROTEIN-RELATED"/>
    <property type="match status" value="1"/>
</dbReference>
<comment type="similarity">
    <text evidence="1">Belongs to the disease resistance NB-LRR family.</text>
</comment>
<evidence type="ECO:0000259" key="3">
    <source>
        <dbReference type="Pfam" id="PF00931"/>
    </source>
</evidence>
<dbReference type="SUPFAM" id="SSF52058">
    <property type="entry name" value="L domain-like"/>
    <property type="match status" value="1"/>
</dbReference>
<dbReference type="Pfam" id="PF23247">
    <property type="entry name" value="LRR_RPS2"/>
    <property type="match status" value="1"/>
</dbReference>
<dbReference type="SUPFAM" id="SSF52540">
    <property type="entry name" value="P-loop containing nucleoside triphosphate hydrolases"/>
    <property type="match status" value="1"/>
</dbReference>
<organism evidence="5 6">
    <name type="scientific">Actinidia rufa</name>
    <dbReference type="NCBI Taxonomy" id="165716"/>
    <lineage>
        <taxon>Eukaryota</taxon>
        <taxon>Viridiplantae</taxon>
        <taxon>Streptophyta</taxon>
        <taxon>Embryophyta</taxon>
        <taxon>Tracheophyta</taxon>
        <taxon>Spermatophyta</taxon>
        <taxon>Magnoliopsida</taxon>
        <taxon>eudicotyledons</taxon>
        <taxon>Gunneridae</taxon>
        <taxon>Pentapetalae</taxon>
        <taxon>asterids</taxon>
        <taxon>Ericales</taxon>
        <taxon>Actinidiaceae</taxon>
        <taxon>Actinidia</taxon>
    </lineage>
</organism>
<dbReference type="EMBL" id="BJWL01000017">
    <property type="protein sequence ID" value="GFZ04838.1"/>
    <property type="molecule type" value="Genomic_DNA"/>
</dbReference>
<evidence type="ECO:0000256" key="1">
    <source>
        <dbReference type="ARBA" id="ARBA00008894"/>
    </source>
</evidence>
<dbReference type="Proteomes" id="UP000585474">
    <property type="component" value="Unassembled WGS sequence"/>
</dbReference>
<dbReference type="InterPro" id="IPR050905">
    <property type="entry name" value="Plant_NBS-LRR"/>
</dbReference>
<dbReference type="OrthoDB" id="736010at2759"/>
<dbReference type="Pfam" id="PF00931">
    <property type="entry name" value="NB-ARC"/>
    <property type="match status" value="1"/>
</dbReference>
<proteinExistence type="inferred from homology"/>
<comment type="caution">
    <text evidence="5">The sequence shown here is derived from an EMBL/GenBank/DDBJ whole genome shotgun (WGS) entry which is preliminary data.</text>
</comment>
<dbReference type="GO" id="GO:0043531">
    <property type="term" value="F:ADP binding"/>
    <property type="evidence" value="ECO:0007669"/>
    <property type="project" value="InterPro"/>
</dbReference>
<dbReference type="Gene3D" id="3.40.50.300">
    <property type="entry name" value="P-loop containing nucleotide triphosphate hydrolases"/>
    <property type="match status" value="1"/>
</dbReference>
<dbReference type="AlphaFoldDB" id="A0A7J0G250"/>
<gene>
    <name evidence="5" type="ORF">Acr_17g0004100</name>
</gene>
<protein>
    <recommendedName>
        <fullName evidence="7">NB-ARC domain-containing protein</fullName>
    </recommendedName>
</protein>
<evidence type="ECO:0000313" key="5">
    <source>
        <dbReference type="EMBL" id="GFZ04838.1"/>
    </source>
</evidence>
<dbReference type="InterPro" id="IPR027417">
    <property type="entry name" value="P-loop_NTPase"/>
</dbReference>
<evidence type="ECO:0008006" key="7">
    <source>
        <dbReference type="Google" id="ProtNLM"/>
    </source>
</evidence>
<evidence type="ECO:0000313" key="6">
    <source>
        <dbReference type="Proteomes" id="UP000585474"/>
    </source>
</evidence>
<evidence type="ECO:0000256" key="2">
    <source>
        <dbReference type="ARBA" id="ARBA00022821"/>
    </source>
</evidence>
<dbReference type="PRINTS" id="PR00364">
    <property type="entry name" value="DISEASERSIST"/>
</dbReference>
<dbReference type="InterPro" id="IPR002182">
    <property type="entry name" value="NB-ARC"/>
</dbReference>
<sequence>MAKKMIGDIARHISGQDEKMQTLRKIFKTLSCQAADVKQIAEAEELRSGKKRKRVVDNWLGDVEMMENKVQKLEEIGESKIPSLLWGHRIDKLIGEIEKLHEEGRFQGGLLFDTCQTTAEPLLAPELTIQTSKRNLEEIFKYLMDDKVRCIGIHGMGGVGKTTLAVHIYNRLIQDFGTFGYNTYWVTVSQENSIAKCSGLPLAIITMGGSMREVNDIQEWRNVLKKLEELTMGQEYMANEVHPILEFSYSSLNDLKLKLCFLCCTLHPKDQEIERDELIGYFIAEGLIDEGKPWQAKFDEGHSMLKTLERCVKTHDLMRAMALKITKAGHPRFMVNAGVGLKDIPPEQEWTEDLDKVSLMGNGIEEIPFGHSPRLGESHCISASRLSASHIGPVEVQAEELERLRELKEIILWLSDIDSFKQFVKCLRQPRFWGQLDKYFLAVREGEYVDMIYGDDCDFYKVLILNGPYNVNGGEGEDGILLPYDLQLLRIGGCSFARGSACLYDDVFPSLCGNITLLKECELLDCDGIESIISSSTSSYSSTSLQSLEKLSLRDLPDFGSLFRSKFLGFVVIAPSCGTFSNLKNLSVSNCPKIKSLFTSILQLLFRNLEVIISWVCAQIKEIIETVTEDGLEISFFRNHDDNNHDIPLITLPKLKELELVDLPELKSIFEGIMVCESMEEITVHECTKLRRLPFSLPLVNGQLSAPTTLKKLYIDRESWRSLEWDHPNAKEALRPYLVSNWI</sequence>
<dbReference type="Gene3D" id="3.80.10.10">
    <property type="entry name" value="Ribonuclease Inhibitor"/>
    <property type="match status" value="1"/>
</dbReference>
<name>A0A7J0G250_9ERIC</name>
<reference evidence="5 6" key="1">
    <citation type="submission" date="2019-07" db="EMBL/GenBank/DDBJ databases">
        <title>De Novo Assembly of kiwifruit Actinidia rufa.</title>
        <authorList>
            <person name="Sugita-Konishi S."/>
            <person name="Sato K."/>
            <person name="Mori E."/>
            <person name="Abe Y."/>
            <person name="Kisaki G."/>
            <person name="Hamano K."/>
            <person name="Suezawa K."/>
            <person name="Otani M."/>
            <person name="Fukuda T."/>
            <person name="Manabe T."/>
            <person name="Gomi K."/>
            <person name="Tabuchi M."/>
            <person name="Akimitsu K."/>
            <person name="Kataoka I."/>
        </authorList>
    </citation>
    <scope>NUCLEOTIDE SEQUENCE [LARGE SCALE GENOMIC DNA]</scope>
    <source>
        <strain evidence="6">cv. Fuchu</strain>
    </source>
</reference>
<dbReference type="InterPro" id="IPR057135">
    <property type="entry name" value="At4g27190-like_LRR"/>
</dbReference>
<evidence type="ECO:0000259" key="4">
    <source>
        <dbReference type="Pfam" id="PF23247"/>
    </source>
</evidence>
<keyword evidence="6" id="KW-1185">Reference proteome</keyword>